<name>A0A1H8FE01_9RHOB</name>
<evidence type="ECO:0000313" key="2">
    <source>
        <dbReference type="EMBL" id="SEN29835.1"/>
    </source>
</evidence>
<evidence type="ECO:0000256" key="1">
    <source>
        <dbReference type="SAM" id="Phobius"/>
    </source>
</evidence>
<dbReference type="InterPro" id="IPR003425">
    <property type="entry name" value="CCB3/YggT"/>
</dbReference>
<dbReference type="RefSeq" id="WP_073127135.1">
    <property type="nucleotide sequence ID" value="NZ_FOCM01000003.1"/>
</dbReference>
<keyword evidence="3" id="KW-1185">Reference proteome</keyword>
<protein>
    <submittedName>
        <fullName evidence="2">YggT family protein</fullName>
    </submittedName>
</protein>
<accession>A0A1H8FE01</accession>
<dbReference type="Pfam" id="PF02325">
    <property type="entry name" value="CCB3_YggT"/>
    <property type="match status" value="1"/>
</dbReference>
<dbReference type="OrthoDB" id="9814445at2"/>
<dbReference type="AlphaFoldDB" id="A0A1H8FE01"/>
<organism evidence="2 3">
    <name type="scientific">Palleronia pelagia</name>
    <dbReference type="NCBI Taxonomy" id="387096"/>
    <lineage>
        <taxon>Bacteria</taxon>
        <taxon>Pseudomonadati</taxon>
        <taxon>Pseudomonadota</taxon>
        <taxon>Alphaproteobacteria</taxon>
        <taxon>Rhodobacterales</taxon>
        <taxon>Roseobacteraceae</taxon>
        <taxon>Palleronia</taxon>
    </lineage>
</organism>
<evidence type="ECO:0000313" key="3">
    <source>
        <dbReference type="Proteomes" id="UP000199372"/>
    </source>
</evidence>
<sequence length="95" mass="10860">MTSIFQILMLILDVIWFIMIAHIIMSWLINFQVLNLRQPLVAQIWDGLNRMLEPIYGPIRRVLPNTGGLDLAPLVALIAIYALRIILINNAAAFY</sequence>
<feature type="transmembrane region" description="Helical" evidence="1">
    <location>
        <begin position="71"/>
        <end position="92"/>
    </location>
</feature>
<keyword evidence="1" id="KW-0812">Transmembrane</keyword>
<keyword evidence="1" id="KW-0472">Membrane</keyword>
<reference evidence="3" key="1">
    <citation type="submission" date="2016-10" db="EMBL/GenBank/DDBJ databases">
        <authorList>
            <person name="Varghese N."/>
            <person name="Submissions S."/>
        </authorList>
    </citation>
    <scope>NUCLEOTIDE SEQUENCE [LARGE SCALE GENOMIC DNA]</scope>
    <source>
        <strain evidence="3">DSM 26893</strain>
    </source>
</reference>
<keyword evidence="1" id="KW-1133">Transmembrane helix</keyword>
<feature type="transmembrane region" description="Helical" evidence="1">
    <location>
        <begin position="7"/>
        <end position="29"/>
    </location>
</feature>
<gene>
    <name evidence="2" type="ORF">SAMN04488011_103304</name>
</gene>
<dbReference type="EMBL" id="FOCM01000003">
    <property type="protein sequence ID" value="SEN29835.1"/>
    <property type="molecule type" value="Genomic_DNA"/>
</dbReference>
<proteinExistence type="predicted"/>
<dbReference type="GO" id="GO:0016020">
    <property type="term" value="C:membrane"/>
    <property type="evidence" value="ECO:0007669"/>
    <property type="project" value="InterPro"/>
</dbReference>
<dbReference type="Proteomes" id="UP000199372">
    <property type="component" value="Unassembled WGS sequence"/>
</dbReference>